<dbReference type="Proteomes" id="UP000805193">
    <property type="component" value="Unassembled WGS sequence"/>
</dbReference>
<dbReference type="EMBL" id="JABSTQ010006693">
    <property type="protein sequence ID" value="KAG0436833.1"/>
    <property type="molecule type" value="Genomic_DNA"/>
</dbReference>
<protein>
    <submittedName>
        <fullName evidence="1">Uncharacterized protein</fullName>
    </submittedName>
</protein>
<sequence length="163" mass="17193">PHALYLAAAVASSGSSGGPPSASGDVLRPSTLEATSATPTCNNRADFEFPAVYAQALGTRREIRSTAQATGPDGFTLVQRKRRSPASTGTGRPENVLAVPRRPSTKAIFVSTLSPMTTVSDIEDLVTPLLDNKPVTVTKLQPKFNSYSSFHLSGDQSVFDSLN</sequence>
<gene>
    <name evidence="1" type="ORF">HPB47_017737</name>
</gene>
<comment type="caution">
    <text evidence="1">The sequence shown here is derived from an EMBL/GenBank/DDBJ whole genome shotgun (WGS) entry which is preliminary data.</text>
</comment>
<keyword evidence="2" id="KW-1185">Reference proteome</keyword>
<evidence type="ECO:0000313" key="2">
    <source>
        <dbReference type="Proteomes" id="UP000805193"/>
    </source>
</evidence>
<evidence type="ECO:0000313" key="1">
    <source>
        <dbReference type="EMBL" id="KAG0436833.1"/>
    </source>
</evidence>
<accession>A0AC60QMJ3</accession>
<proteinExistence type="predicted"/>
<reference evidence="1 2" key="1">
    <citation type="journal article" date="2020" name="Cell">
        <title>Large-Scale Comparative Analyses of Tick Genomes Elucidate Their Genetic Diversity and Vector Capacities.</title>
        <authorList>
            <consortium name="Tick Genome and Microbiome Consortium (TIGMIC)"/>
            <person name="Jia N."/>
            <person name="Wang J."/>
            <person name="Shi W."/>
            <person name="Du L."/>
            <person name="Sun Y."/>
            <person name="Zhan W."/>
            <person name="Jiang J.F."/>
            <person name="Wang Q."/>
            <person name="Zhang B."/>
            <person name="Ji P."/>
            <person name="Bell-Sakyi L."/>
            <person name="Cui X.M."/>
            <person name="Yuan T.T."/>
            <person name="Jiang B.G."/>
            <person name="Yang W.F."/>
            <person name="Lam T.T."/>
            <person name="Chang Q.C."/>
            <person name="Ding S.J."/>
            <person name="Wang X.J."/>
            <person name="Zhu J.G."/>
            <person name="Ruan X.D."/>
            <person name="Zhao L."/>
            <person name="Wei J.T."/>
            <person name="Ye R.Z."/>
            <person name="Que T.C."/>
            <person name="Du C.H."/>
            <person name="Zhou Y.H."/>
            <person name="Cheng J.X."/>
            <person name="Dai P.F."/>
            <person name="Guo W.B."/>
            <person name="Han X.H."/>
            <person name="Huang E.J."/>
            <person name="Li L.F."/>
            <person name="Wei W."/>
            <person name="Gao Y.C."/>
            <person name="Liu J.Z."/>
            <person name="Shao H.Z."/>
            <person name="Wang X."/>
            <person name="Wang C.C."/>
            <person name="Yang T.C."/>
            <person name="Huo Q.B."/>
            <person name="Li W."/>
            <person name="Chen H.Y."/>
            <person name="Chen S.E."/>
            <person name="Zhou L.G."/>
            <person name="Ni X.B."/>
            <person name="Tian J.H."/>
            <person name="Sheng Y."/>
            <person name="Liu T."/>
            <person name="Pan Y.S."/>
            <person name="Xia L.Y."/>
            <person name="Li J."/>
            <person name="Zhao F."/>
            <person name="Cao W.C."/>
        </authorList>
    </citation>
    <scope>NUCLEOTIDE SEQUENCE [LARGE SCALE GENOMIC DNA]</scope>
    <source>
        <strain evidence="1">Iper-2018</strain>
    </source>
</reference>
<feature type="non-terminal residue" evidence="1">
    <location>
        <position position="1"/>
    </location>
</feature>
<organism evidence="1 2">
    <name type="scientific">Ixodes persulcatus</name>
    <name type="common">Taiga tick</name>
    <dbReference type="NCBI Taxonomy" id="34615"/>
    <lineage>
        <taxon>Eukaryota</taxon>
        <taxon>Metazoa</taxon>
        <taxon>Ecdysozoa</taxon>
        <taxon>Arthropoda</taxon>
        <taxon>Chelicerata</taxon>
        <taxon>Arachnida</taxon>
        <taxon>Acari</taxon>
        <taxon>Parasitiformes</taxon>
        <taxon>Ixodida</taxon>
        <taxon>Ixodoidea</taxon>
        <taxon>Ixodidae</taxon>
        <taxon>Ixodinae</taxon>
        <taxon>Ixodes</taxon>
    </lineage>
</organism>
<name>A0AC60QMJ3_IXOPE</name>